<dbReference type="Gene3D" id="3.90.320.10">
    <property type="match status" value="1"/>
</dbReference>
<evidence type="ECO:0000313" key="2">
    <source>
        <dbReference type="Ensembl" id="ENSELUP00000062774.2"/>
    </source>
</evidence>
<evidence type="ECO:0000313" key="3">
    <source>
        <dbReference type="Proteomes" id="UP000265140"/>
    </source>
</evidence>
<dbReference type="CDD" id="cd22343">
    <property type="entry name" value="PDDEXK_lambda_exonuclease-like"/>
    <property type="match status" value="1"/>
</dbReference>
<dbReference type="InterPro" id="IPR011335">
    <property type="entry name" value="Restrct_endonuc-II-like"/>
</dbReference>
<dbReference type="GeneTree" id="ENSGT01030000238858"/>
<dbReference type="AlphaFoldDB" id="A0A6Q2Y9Y9"/>
<dbReference type="GO" id="GO:0006281">
    <property type="term" value="P:DNA repair"/>
    <property type="evidence" value="ECO:0007669"/>
    <property type="project" value="UniProtKB-ARBA"/>
</dbReference>
<dbReference type="InterPro" id="IPR019080">
    <property type="entry name" value="YqaJ_viral_recombinase"/>
</dbReference>
<dbReference type="Ensembl" id="ENSELUT00000092264.1">
    <property type="protein sequence ID" value="ENSELUP00000093664.1"/>
    <property type="gene ID" value="ENSELUG00000045311.1"/>
</dbReference>
<evidence type="ECO:0000259" key="1">
    <source>
        <dbReference type="Pfam" id="PF09588"/>
    </source>
</evidence>
<dbReference type="Ensembl" id="ENSELUT00000065376.2">
    <property type="protein sequence ID" value="ENSELUP00000062774.2"/>
    <property type="gene ID" value="ENSELUG00000045311.1"/>
</dbReference>
<dbReference type="Pfam" id="PF09588">
    <property type="entry name" value="YqaJ"/>
    <property type="match status" value="1"/>
</dbReference>
<protein>
    <recommendedName>
        <fullName evidence="1">YqaJ viral recombinase domain-containing protein</fullName>
    </recommendedName>
</protein>
<name>A0A6Q2Y9Y9_ESOLU</name>
<dbReference type="SUPFAM" id="SSF52980">
    <property type="entry name" value="Restriction endonuclease-like"/>
    <property type="match status" value="1"/>
</dbReference>
<dbReference type="InterPro" id="IPR011604">
    <property type="entry name" value="PDDEXK-like_dom_sf"/>
</dbReference>
<sequence length="243" mass="27178">MPLVSQIGEPCVDPGAATVRQPDDMPNFPLPSQPTGFCTVLNESAMHHYTELSISLPESIALEQETREQSTNNLWFNARSGQITSSSFKRICSRRADHEKLAKSIKSAGSVLTKAMKRGTEQEPIAAIHYTMLPGHLVYPCGFVVNPNAPHLGTSPDRKVIERGSESSNYGLLQIKCPSKNSFTECPYLCKQADGSYKLKKCHAHHYQIMGQLGLSGMSWCDYFVKCEEDYHLERIHFDVAKW</sequence>
<dbReference type="Proteomes" id="UP000265140">
    <property type="component" value="Chromosome 1"/>
</dbReference>
<reference evidence="2 3" key="2">
    <citation type="submission" date="2020-02" db="EMBL/GenBank/DDBJ databases">
        <title>Esox lucius (northern pike) genome, fEsoLuc1, primary haplotype.</title>
        <authorList>
            <person name="Myers G."/>
            <person name="Karagic N."/>
            <person name="Meyer A."/>
            <person name="Pippel M."/>
            <person name="Reichard M."/>
            <person name="Winkler S."/>
            <person name="Tracey A."/>
            <person name="Sims Y."/>
            <person name="Howe K."/>
            <person name="Rhie A."/>
            <person name="Formenti G."/>
            <person name="Durbin R."/>
            <person name="Fedrigo O."/>
            <person name="Jarvis E.D."/>
        </authorList>
    </citation>
    <scope>NUCLEOTIDE SEQUENCE [LARGE SCALE GENOMIC DNA]</scope>
</reference>
<dbReference type="Ensembl" id="ENSELUT00000111156.1">
    <property type="protein sequence ID" value="ENSELUP00000080843.1"/>
    <property type="gene ID" value="ENSELUG00000045311.1"/>
</dbReference>
<reference evidence="3" key="1">
    <citation type="journal article" date="2014" name="PLoS ONE">
        <title>The genome and linkage map of the northern pike (Esox lucius): conserved synteny revealed between the salmonid sister group and the Neoteleostei.</title>
        <authorList>
            <person name="Rondeau E.B."/>
            <person name="Minkley D.R."/>
            <person name="Leong J.S."/>
            <person name="Messmer A.M."/>
            <person name="Jantzen J.R."/>
            <person name="von Schalburg K.R."/>
            <person name="Lemon C."/>
            <person name="Bird N.H."/>
            <person name="Koop B.F."/>
        </authorList>
    </citation>
    <scope>NUCLEOTIDE SEQUENCE</scope>
</reference>
<organism evidence="2 3">
    <name type="scientific">Esox lucius</name>
    <name type="common">Northern pike</name>
    <dbReference type="NCBI Taxonomy" id="8010"/>
    <lineage>
        <taxon>Eukaryota</taxon>
        <taxon>Metazoa</taxon>
        <taxon>Chordata</taxon>
        <taxon>Craniata</taxon>
        <taxon>Vertebrata</taxon>
        <taxon>Euteleostomi</taxon>
        <taxon>Actinopterygii</taxon>
        <taxon>Neopterygii</taxon>
        <taxon>Teleostei</taxon>
        <taxon>Protacanthopterygii</taxon>
        <taxon>Esociformes</taxon>
        <taxon>Esocidae</taxon>
        <taxon>Esox</taxon>
    </lineage>
</organism>
<dbReference type="Bgee" id="ENSELUG00000032395">
    <property type="expression patterns" value="Expressed in brain and 13 other cell types or tissues"/>
</dbReference>
<proteinExistence type="predicted"/>
<feature type="domain" description="YqaJ viral recombinase" evidence="1">
    <location>
        <begin position="75"/>
        <end position="218"/>
    </location>
</feature>
<dbReference type="InParanoid" id="A0A6Q2Y9Y9"/>
<accession>A0A6Q2Y9Y9</accession>
<dbReference type="PANTHER" id="PTHR46609">
    <property type="entry name" value="EXONUCLEASE, PHAGE-TYPE/RECB, C-TERMINAL DOMAIN-CONTAINING PROTEIN"/>
    <property type="match status" value="1"/>
</dbReference>
<reference evidence="2" key="3">
    <citation type="submission" date="2025-05" db="UniProtKB">
        <authorList>
            <consortium name="Ensembl"/>
        </authorList>
    </citation>
    <scope>IDENTIFICATION</scope>
</reference>
<keyword evidence="3" id="KW-1185">Reference proteome</keyword>
<dbReference type="InterPro" id="IPR051703">
    <property type="entry name" value="NF-kappa-B_Signaling_Reg"/>
</dbReference>
<dbReference type="PANTHER" id="PTHR46609:SF7">
    <property type="match status" value="1"/>
</dbReference>